<sequence length="269" mass="29458">MAMSFPSFFRHHNVSTTILPLPSHMNMNRNLMIRACSSDPPGAGAGTDTKLRQQGADGHPIDHASSWLQTTSNRTREQTAISLVLLQLTELAAAVGLIESTIEPFNFPPIWLAFNFHNFLHERRLMVLSIGGLGGLFLVMGAISALTYSLLHGQAEESKQYLHEMLSGSTISIGCVFLVYCVITPFLEEYVYRGFVLISLTAYMRRPSAIVLSAVLFSVAHFSLPNAISFFIIGCILGLISNITGNLVAPLVLHSSYNFVVLMSVIIQG</sequence>
<protein>
    <submittedName>
        <fullName evidence="1">Uncharacterized protein</fullName>
    </submittedName>
</protein>
<dbReference type="EMBL" id="CM055096">
    <property type="protein sequence ID" value="KAJ7556867.1"/>
    <property type="molecule type" value="Genomic_DNA"/>
</dbReference>
<proteinExistence type="predicted"/>
<evidence type="ECO:0000313" key="1">
    <source>
        <dbReference type="EMBL" id="KAJ7556867.1"/>
    </source>
</evidence>
<organism evidence="1 2">
    <name type="scientific">Diphasiastrum complanatum</name>
    <name type="common">Issler's clubmoss</name>
    <name type="synonym">Lycopodium complanatum</name>
    <dbReference type="NCBI Taxonomy" id="34168"/>
    <lineage>
        <taxon>Eukaryota</taxon>
        <taxon>Viridiplantae</taxon>
        <taxon>Streptophyta</taxon>
        <taxon>Embryophyta</taxon>
        <taxon>Tracheophyta</taxon>
        <taxon>Lycopodiopsida</taxon>
        <taxon>Lycopodiales</taxon>
        <taxon>Lycopodiaceae</taxon>
        <taxon>Lycopodioideae</taxon>
        <taxon>Diphasiastrum</taxon>
    </lineage>
</organism>
<accession>A0ACC2DRW1</accession>
<comment type="caution">
    <text evidence="1">The sequence shown here is derived from an EMBL/GenBank/DDBJ whole genome shotgun (WGS) entry which is preliminary data.</text>
</comment>
<reference evidence="2" key="1">
    <citation type="journal article" date="2024" name="Proc. Natl. Acad. Sci. U.S.A.">
        <title>Extraordinary preservation of gene collinearity over three hundred million years revealed in homosporous lycophytes.</title>
        <authorList>
            <person name="Li C."/>
            <person name="Wickell D."/>
            <person name="Kuo L.Y."/>
            <person name="Chen X."/>
            <person name="Nie B."/>
            <person name="Liao X."/>
            <person name="Peng D."/>
            <person name="Ji J."/>
            <person name="Jenkins J."/>
            <person name="Williams M."/>
            <person name="Shu S."/>
            <person name="Plott C."/>
            <person name="Barry K."/>
            <person name="Rajasekar S."/>
            <person name="Grimwood J."/>
            <person name="Han X."/>
            <person name="Sun S."/>
            <person name="Hou Z."/>
            <person name="He W."/>
            <person name="Dai G."/>
            <person name="Sun C."/>
            <person name="Schmutz J."/>
            <person name="Leebens-Mack J.H."/>
            <person name="Li F.W."/>
            <person name="Wang L."/>
        </authorList>
    </citation>
    <scope>NUCLEOTIDE SEQUENCE [LARGE SCALE GENOMIC DNA]</scope>
    <source>
        <strain evidence="2">cv. PW_Plant_1</strain>
    </source>
</reference>
<dbReference type="Proteomes" id="UP001162992">
    <property type="component" value="Chromosome 5"/>
</dbReference>
<keyword evidence="2" id="KW-1185">Reference proteome</keyword>
<gene>
    <name evidence="1" type="ORF">O6H91_05G102500</name>
</gene>
<name>A0ACC2DRW1_DIPCM</name>
<evidence type="ECO:0000313" key="2">
    <source>
        <dbReference type="Proteomes" id="UP001162992"/>
    </source>
</evidence>